<sequence>MEAVLETGFKKVLHSIEFQPQTVQKRKLLNEANNVIYVKEFGINGTRCRIEARVIRQTSVNSTPYPTKLILDSSRNVTSVSCTCVYNKSGKCKHIAAVIYYINNEQSLSKTNFGQQWGAPSVTQMAKEMYSKGKYVFEMYPPNKKPNIC</sequence>
<keyword evidence="1" id="KW-0863">Zinc-finger</keyword>
<dbReference type="AlphaFoldDB" id="A0AA39C3P2"/>
<dbReference type="Proteomes" id="UP001168990">
    <property type="component" value="Unassembled WGS sequence"/>
</dbReference>
<accession>A0AA39C3P2</accession>
<evidence type="ECO:0000313" key="3">
    <source>
        <dbReference type="EMBL" id="KAK0157298.1"/>
    </source>
</evidence>
<evidence type="ECO:0000259" key="2">
    <source>
        <dbReference type="PROSITE" id="PS50966"/>
    </source>
</evidence>
<reference evidence="3" key="2">
    <citation type="submission" date="2023-03" db="EMBL/GenBank/DDBJ databases">
        <authorList>
            <person name="Inwood S.N."/>
            <person name="Skelly J.G."/>
            <person name="Guhlin J."/>
            <person name="Harrop T.W.R."/>
            <person name="Goldson S.G."/>
            <person name="Dearden P.K."/>
        </authorList>
    </citation>
    <scope>NUCLEOTIDE SEQUENCE</scope>
    <source>
        <strain evidence="3">Irish</strain>
        <tissue evidence="3">Whole body</tissue>
    </source>
</reference>
<dbReference type="Pfam" id="PF04434">
    <property type="entry name" value="SWIM"/>
    <property type="match status" value="1"/>
</dbReference>
<keyword evidence="1" id="KW-0862">Zinc</keyword>
<proteinExistence type="predicted"/>
<keyword evidence="4" id="KW-1185">Reference proteome</keyword>
<keyword evidence="1" id="KW-0479">Metal-binding</keyword>
<dbReference type="InterPro" id="IPR007527">
    <property type="entry name" value="Znf_SWIM"/>
</dbReference>
<gene>
    <name evidence="3" type="ORF">PV328_011056</name>
</gene>
<comment type="caution">
    <text evidence="3">The sequence shown here is derived from an EMBL/GenBank/DDBJ whole genome shotgun (WGS) entry which is preliminary data.</text>
</comment>
<evidence type="ECO:0000256" key="1">
    <source>
        <dbReference type="PROSITE-ProRule" id="PRU00325"/>
    </source>
</evidence>
<dbReference type="EMBL" id="JAQQBS010001425">
    <property type="protein sequence ID" value="KAK0157298.1"/>
    <property type="molecule type" value="Genomic_DNA"/>
</dbReference>
<name>A0AA39C3P2_9HYME</name>
<dbReference type="PROSITE" id="PS50966">
    <property type="entry name" value="ZF_SWIM"/>
    <property type="match status" value="1"/>
</dbReference>
<dbReference type="GO" id="GO:0008270">
    <property type="term" value="F:zinc ion binding"/>
    <property type="evidence" value="ECO:0007669"/>
    <property type="project" value="UniProtKB-KW"/>
</dbReference>
<evidence type="ECO:0000313" key="4">
    <source>
        <dbReference type="Proteomes" id="UP001168990"/>
    </source>
</evidence>
<protein>
    <recommendedName>
        <fullName evidence="2">SWIM-type domain-containing protein</fullName>
    </recommendedName>
</protein>
<organism evidence="3 4">
    <name type="scientific">Microctonus aethiopoides</name>
    <dbReference type="NCBI Taxonomy" id="144406"/>
    <lineage>
        <taxon>Eukaryota</taxon>
        <taxon>Metazoa</taxon>
        <taxon>Ecdysozoa</taxon>
        <taxon>Arthropoda</taxon>
        <taxon>Hexapoda</taxon>
        <taxon>Insecta</taxon>
        <taxon>Pterygota</taxon>
        <taxon>Neoptera</taxon>
        <taxon>Endopterygota</taxon>
        <taxon>Hymenoptera</taxon>
        <taxon>Apocrita</taxon>
        <taxon>Ichneumonoidea</taxon>
        <taxon>Braconidae</taxon>
        <taxon>Euphorinae</taxon>
        <taxon>Microctonus</taxon>
    </lineage>
</organism>
<feature type="domain" description="SWIM-type" evidence="2">
    <location>
        <begin position="67"/>
        <end position="103"/>
    </location>
</feature>
<reference evidence="3" key="1">
    <citation type="journal article" date="2023" name="bioRxiv">
        <title>Scaffold-level genome assemblies of two parasitoid biocontrol wasps reveal the parthenogenesis mechanism and an associated novel virus.</title>
        <authorList>
            <person name="Inwood S."/>
            <person name="Skelly J."/>
            <person name="Guhlin J."/>
            <person name="Harrop T."/>
            <person name="Goldson S."/>
            <person name="Dearden P."/>
        </authorList>
    </citation>
    <scope>NUCLEOTIDE SEQUENCE</scope>
    <source>
        <strain evidence="3">Irish</strain>
        <tissue evidence="3">Whole body</tissue>
    </source>
</reference>